<dbReference type="Proteomes" id="UP000809349">
    <property type="component" value="Unassembled WGS sequence"/>
</dbReference>
<evidence type="ECO:0000259" key="2">
    <source>
        <dbReference type="Pfam" id="PF13946"/>
    </source>
</evidence>
<dbReference type="InterPro" id="IPR025282">
    <property type="entry name" value="DUF4214"/>
</dbReference>
<dbReference type="Pfam" id="PF13946">
    <property type="entry name" value="DUF4214"/>
    <property type="match status" value="1"/>
</dbReference>
<protein>
    <submittedName>
        <fullName evidence="3">DUF4214 domain-containing protein</fullName>
    </submittedName>
</protein>
<feature type="coiled-coil region" evidence="1">
    <location>
        <begin position="515"/>
        <end position="555"/>
    </location>
</feature>
<reference evidence="3 4" key="2">
    <citation type="submission" date="2021-08" db="EMBL/GenBank/DDBJ databases">
        <title>Massilia sp. R798.</title>
        <authorList>
            <person name="Baek J.H."/>
            <person name="Jung H.S."/>
            <person name="Kim K.R."/>
            <person name="Jeon C.O."/>
        </authorList>
    </citation>
    <scope>NUCLEOTIDE SEQUENCE [LARGE SCALE GENOMIC DNA]</scope>
    <source>
        <strain evidence="3 4">R798</strain>
    </source>
</reference>
<gene>
    <name evidence="3" type="ORF">I4X03_018720</name>
</gene>
<name>A0ABS7STP2_9BURK</name>
<evidence type="ECO:0000313" key="4">
    <source>
        <dbReference type="Proteomes" id="UP000809349"/>
    </source>
</evidence>
<organism evidence="3 4">
    <name type="scientific">Massilia soli</name>
    <dbReference type="NCBI Taxonomy" id="2792854"/>
    <lineage>
        <taxon>Bacteria</taxon>
        <taxon>Pseudomonadati</taxon>
        <taxon>Pseudomonadota</taxon>
        <taxon>Betaproteobacteria</taxon>
        <taxon>Burkholderiales</taxon>
        <taxon>Oxalobacteraceae</taxon>
        <taxon>Telluria group</taxon>
        <taxon>Massilia</taxon>
    </lineage>
</organism>
<comment type="caution">
    <text evidence="3">The sequence shown here is derived from an EMBL/GenBank/DDBJ whole genome shotgun (WGS) entry which is preliminary data.</text>
</comment>
<keyword evidence="4" id="KW-1185">Reference proteome</keyword>
<dbReference type="RefSeq" id="WP_223469773.1">
    <property type="nucleotide sequence ID" value="NZ_JAFBIL020000007.1"/>
</dbReference>
<keyword evidence="1" id="KW-0175">Coiled coil</keyword>
<sequence>MATIYTAAIQELYVAYFNRPADPDGLAYWETVVAANNGNTAGVSAAFAASAEYKAEYDQLTISGVVTQIYQNLFNRAPDSAGLAYWVKGIQDKNFTIDQAVKVIADGAVGTDDVAFNSKVLVATAFTAAVDTPAEKAGYAGEMALDAAKAMLAKITTAAQAAAAVVPATLDASVAAVIKAGVPFSLTTALSDLAAAEDAVDAFFAAADGDDDEDTSTTKDALEAAVLAAEVELDAVVDGAYVGNTPGVKAALLADQVAEFDTALVTAQAAVATANANVAKVPGLATAVTNLAAAKGVYTAATKTTLAASSTLAGEVAKYNTAQTLDVTVAANGTVTRTNADLSLTDVIIVNAQGVLVFNPAASLTDAQKTALTPLLAATTAKEAADKAETAALASQTAAQKTVDRTDYVTSAIPADDASAELVAVGNAMTIVQIAAGAKPTAAQINTEIAALAAVKAAADAAVTAAGPDVTADQTAAATAAANAVTAFNDAVAAFDAADTTNPLVAALNTATADVKTANDNITALADLIADLQEAQALVAELEGLEDAVTAAEKAFTDNDFATPIAVAGVVGATADSDIYMASDVNSTIVNFGLVGDDKLFIGTDYTLNTSTKVSVGGNNSVLEVFLIQVGADTVVTLENVAFGSNSAAEAETTITLTGVNVADVTFANGIITVG</sequence>
<reference evidence="3 4" key="1">
    <citation type="submission" date="2021-01" db="EMBL/GenBank/DDBJ databases">
        <authorList>
            <person name="Ruan W."/>
            <person name="Khan S.A."/>
            <person name="Jeon C.O."/>
        </authorList>
    </citation>
    <scope>NUCLEOTIDE SEQUENCE [LARGE SCALE GENOMIC DNA]</scope>
    <source>
        <strain evidence="3 4">R798</strain>
    </source>
</reference>
<evidence type="ECO:0000313" key="3">
    <source>
        <dbReference type="EMBL" id="MBZ2209307.1"/>
    </source>
</evidence>
<accession>A0ABS7STP2</accession>
<dbReference type="Gene3D" id="1.10.3130.20">
    <property type="entry name" value="Phycobilisome linker domain"/>
    <property type="match status" value="1"/>
</dbReference>
<evidence type="ECO:0000256" key="1">
    <source>
        <dbReference type="SAM" id="Coils"/>
    </source>
</evidence>
<feature type="domain" description="DUF4214" evidence="2">
    <location>
        <begin position="46"/>
        <end position="91"/>
    </location>
</feature>
<dbReference type="EMBL" id="JAFBIL020000007">
    <property type="protein sequence ID" value="MBZ2209307.1"/>
    <property type="molecule type" value="Genomic_DNA"/>
</dbReference>
<dbReference type="InterPro" id="IPR038255">
    <property type="entry name" value="PBS_linker_sf"/>
</dbReference>
<proteinExistence type="predicted"/>